<organism evidence="4 5">
    <name type="scientific">Pseudomonas fluorescens</name>
    <dbReference type="NCBI Taxonomy" id="294"/>
    <lineage>
        <taxon>Bacteria</taxon>
        <taxon>Pseudomonadati</taxon>
        <taxon>Pseudomonadota</taxon>
        <taxon>Gammaproteobacteria</taxon>
        <taxon>Pseudomonadales</taxon>
        <taxon>Pseudomonadaceae</taxon>
        <taxon>Pseudomonas</taxon>
    </lineage>
</organism>
<protein>
    <recommendedName>
        <fullName evidence="3">HipA-like C-terminal domain-containing protein</fullName>
    </recommendedName>
</protein>
<reference evidence="4 5" key="1">
    <citation type="submission" date="2019-09" db="EMBL/GenBank/DDBJ databases">
        <authorList>
            <person name="Chandra G."/>
            <person name="Truman W A."/>
        </authorList>
    </citation>
    <scope>NUCLEOTIDE SEQUENCE [LARGE SCALE GENOMIC DNA]</scope>
    <source>
        <strain evidence="4">PS659</strain>
    </source>
</reference>
<feature type="domain" description="HipA-like C-terminal" evidence="3">
    <location>
        <begin position="37"/>
        <end position="125"/>
    </location>
</feature>
<evidence type="ECO:0000256" key="1">
    <source>
        <dbReference type="ARBA" id="ARBA00022679"/>
    </source>
</evidence>
<accession>A0A5E6SCB1</accession>
<dbReference type="GO" id="GO:0016301">
    <property type="term" value="F:kinase activity"/>
    <property type="evidence" value="ECO:0007669"/>
    <property type="project" value="UniProtKB-KW"/>
</dbReference>
<keyword evidence="2" id="KW-0418">Kinase</keyword>
<dbReference type="InterPro" id="IPR012893">
    <property type="entry name" value="HipA-like_C"/>
</dbReference>
<evidence type="ECO:0000256" key="2">
    <source>
        <dbReference type="ARBA" id="ARBA00022777"/>
    </source>
</evidence>
<proteinExistence type="predicted"/>
<sequence length="164" mass="17627">MQTYGQYSGVSGVQPKVLVRDSASTVDRLSHRGAALSSGLRNGDAHLKNFGVLYEDCGVDAPISLAPAYDIITTSVYIKSDSMALLLGGSKAWPKYKMLMRFGRSACNLTEGRCNELLQQVIHGMAVAMDEMGPYIKANSAFAEIGGAMLEQWSEGMARSLVKG</sequence>
<dbReference type="Proteomes" id="UP000326729">
    <property type="component" value="Unassembled WGS sequence"/>
</dbReference>
<evidence type="ECO:0000313" key="5">
    <source>
        <dbReference type="Proteomes" id="UP000326729"/>
    </source>
</evidence>
<dbReference type="Pfam" id="PF07804">
    <property type="entry name" value="HipA_C"/>
    <property type="match status" value="1"/>
</dbReference>
<name>A0A5E6SCB1_PSEFL</name>
<gene>
    <name evidence="4" type="ORF">PS659_02220</name>
</gene>
<dbReference type="EMBL" id="CABVGY010000010">
    <property type="protein sequence ID" value="VVM78486.1"/>
    <property type="molecule type" value="Genomic_DNA"/>
</dbReference>
<evidence type="ECO:0000313" key="4">
    <source>
        <dbReference type="EMBL" id="VVM78486.1"/>
    </source>
</evidence>
<evidence type="ECO:0000259" key="3">
    <source>
        <dbReference type="Pfam" id="PF07804"/>
    </source>
</evidence>
<keyword evidence="1" id="KW-0808">Transferase</keyword>
<dbReference type="AlphaFoldDB" id="A0A5E6SCB1"/>